<comment type="function">
    <text evidence="1 8">Binds directly to 16S ribosomal RNA.</text>
</comment>
<evidence type="ECO:0000313" key="9">
    <source>
        <dbReference type="EMBL" id="QDU59298.1"/>
    </source>
</evidence>
<dbReference type="InterPro" id="IPR002583">
    <property type="entry name" value="Ribosomal_bS20"/>
</dbReference>
<dbReference type="GO" id="GO:0015935">
    <property type="term" value="C:small ribosomal subunit"/>
    <property type="evidence" value="ECO:0007669"/>
    <property type="project" value="TreeGrafter"/>
</dbReference>
<keyword evidence="5 8" id="KW-0689">Ribosomal protein</keyword>
<dbReference type="AlphaFoldDB" id="A0A518AX48"/>
<dbReference type="GO" id="GO:0070181">
    <property type="term" value="F:small ribosomal subunit rRNA binding"/>
    <property type="evidence" value="ECO:0007669"/>
    <property type="project" value="TreeGrafter"/>
</dbReference>
<dbReference type="GO" id="GO:0006412">
    <property type="term" value="P:translation"/>
    <property type="evidence" value="ECO:0007669"/>
    <property type="project" value="UniProtKB-UniRule"/>
</dbReference>
<reference evidence="9 10" key="1">
    <citation type="submission" date="2019-02" db="EMBL/GenBank/DDBJ databases">
        <title>Deep-cultivation of Planctomycetes and their phenomic and genomic characterization uncovers novel biology.</title>
        <authorList>
            <person name="Wiegand S."/>
            <person name="Jogler M."/>
            <person name="Boedeker C."/>
            <person name="Pinto D."/>
            <person name="Vollmers J."/>
            <person name="Rivas-Marin E."/>
            <person name="Kohn T."/>
            <person name="Peeters S.H."/>
            <person name="Heuer A."/>
            <person name="Rast P."/>
            <person name="Oberbeckmann S."/>
            <person name="Bunk B."/>
            <person name="Jeske O."/>
            <person name="Meyerdierks A."/>
            <person name="Storesund J.E."/>
            <person name="Kallscheuer N."/>
            <person name="Luecker S."/>
            <person name="Lage O.M."/>
            <person name="Pohl T."/>
            <person name="Merkel B.J."/>
            <person name="Hornburger P."/>
            <person name="Mueller R.-W."/>
            <person name="Bruemmer F."/>
            <person name="Labrenz M."/>
            <person name="Spormann A.M."/>
            <person name="Op den Camp H."/>
            <person name="Overmann J."/>
            <person name="Amann R."/>
            <person name="Jetten M.S.M."/>
            <person name="Mascher T."/>
            <person name="Medema M.H."/>
            <person name="Devos D.P."/>
            <person name="Kaster A.-K."/>
            <person name="Ovreas L."/>
            <person name="Rohde M."/>
            <person name="Galperin M.Y."/>
            <person name="Jogler C."/>
        </authorList>
    </citation>
    <scope>NUCLEOTIDE SEQUENCE [LARGE SCALE GENOMIC DNA]</scope>
    <source>
        <strain evidence="9 10">Pan216</strain>
    </source>
</reference>
<protein>
    <recommendedName>
        <fullName evidence="7 8">Small ribosomal subunit protein bS20</fullName>
    </recommendedName>
</protein>
<gene>
    <name evidence="8 9" type="primary">rpsT</name>
    <name evidence="9" type="ORF">Pan216_01260</name>
</gene>
<keyword evidence="6 8" id="KW-0687">Ribonucleoprotein</keyword>
<dbReference type="NCBIfam" id="TIGR00029">
    <property type="entry name" value="S20"/>
    <property type="match status" value="1"/>
</dbReference>
<dbReference type="GO" id="GO:0005829">
    <property type="term" value="C:cytosol"/>
    <property type="evidence" value="ECO:0007669"/>
    <property type="project" value="TreeGrafter"/>
</dbReference>
<organism evidence="9 10">
    <name type="scientific">Kolteria novifilia</name>
    <dbReference type="NCBI Taxonomy" id="2527975"/>
    <lineage>
        <taxon>Bacteria</taxon>
        <taxon>Pseudomonadati</taxon>
        <taxon>Planctomycetota</taxon>
        <taxon>Planctomycetia</taxon>
        <taxon>Kolteriales</taxon>
        <taxon>Kolteriaceae</taxon>
        <taxon>Kolteria</taxon>
    </lineage>
</organism>
<dbReference type="InterPro" id="IPR036510">
    <property type="entry name" value="Ribosomal_bS20_sf"/>
</dbReference>
<evidence type="ECO:0000256" key="7">
    <source>
        <dbReference type="ARBA" id="ARBA00035136"/>
    </source>
</evidence>
<evidence type="ECO:0000313" key="10">
    <source>
        <dbReference type="Proteomes" id="UP000317093"/>
    </source>
</evidence>
<dbReference type="PANTHER" id="PTHR33398">
    <property type="entry name" value="30S RIBOSOMAL PROTEIN S20"/>
    <property type="match status" value="1"/>
</dbReference>
<evidence type="ECO:0000256" key="8">
    <source>
        <dbReference type="HAMAP-Rule" id="MF_00500"/>
    </source>
</evidence>
<keyword evidence="3 8" id="KW-0699">rRNA-binding</keyword>
<evidence type="ECO:0000256" key="5">
    <source>
        <dbReference type="ARBA" id="ARBA00022980"/>
    </source>
</evidence>
<sequence length="93" mass="11032">MPHTKSAKKRLVQSFARRERNRHVKSDLRTQIKHFLKAIKEENLDEARTNLRLVYKKLDKCAVRRYLHPNTACRYKSRLTKRVNALAQTKMGA</sequence>
<dbReference type="OrthoDB" id="289707at2"/>
<keyword evidence="4 8" id="KW-0694">RNA-binding</keyword>
<dbReference type="KEGG" id="knv:Pan216_01260"/>
<comment type="similarity">
    <text evidence="2 8">Belongs to the bacterial ribosomal protein bS20 family.</text>
</comment>
<dbReference type="RefSeq" id="WP_145253386.1">
    <property type="nucleotide sequence ID" value="NZ_CP036279.1"/>
</dbReference>
<dbReference type="Pfam" id="PF01649">
    <property type="entry name" value="Ribosomal_S20p"/>
    <property type="match status" value="1"/>
</dbReference>
<evidence type="ECO:0000256" key="4">
    <source>
        <dbReference type="ARBA" id="ARBA00022884"/>
    </source>
</evidence>
<name>A0A518AX48_9BACT</name>
<dbReference type="PANTHER" id="PTHR33398:SF1">
    <property type="entry name" value="SMALL RIBOSOMAL SUBUNIT PROTEIN BS20C"/>
    <property type="match status" value="1"/>
</dbReference>
<dbReference type="FunFam" id="1.20.58.110:FF:000001">
    <property type="entry name" value="30S ribosomal protein S20"/>
    <property type="match status" value="1"/>
</dbReference>
<dbReference type="GO" id="GO:0003735">
    <property type="term" value="F:structural constituent of ribosome"/>
    <property type="evidence" value="ECO:0007669"/>
    <property type="project" value="InterPro"/>
</dbReference>
<accession>A0A518AX48</accession>
<proteinExistence type="inferred from homology"/>
<evidence type="ECO:0000256" key="1">
    <source>
        <dbReference type="ARBA" id="ARBA00003134"/>
    </source>
</evidence>
<dbReference type="SUPFAM" id="SSF46992">
    <property type="entry name" value="Ribosomal protein S20"/>
    <property type="match status" value="1"/>
</dbReference>
<dbReference type="Gene3D" id="1.20.58.110">
    <property type="entry name" value="Ribosomal protein S20"/>
    <property type="match status" value="1"/>
</dbReference>
<evidence type="ECO:0000256" key="3">
    <source>
        <dbReference type="ARBA" id="ARBA00022730"/>
    </source>
</evidence>
<dbReference type="EMBL" id="CP036279">
    <property type="protein sequence ID" value="QDU59298.1"/>
    <property type="molecule type" value="Genomic_DNA"/>
</dbReference>
<dbReference type="HAMAP" id="MF_00500">
    <property type="entry name" value="Ribosomal_bS20"/>
    <property type="match status" value="1"/>
</dbReference>
<evidence type="ECO:0000256" key="2">
    <source>
        <dbReference type="ARBA" id="ARBA00007634"/>
    </source>
</evidence>
<evidence type="ECO:0000256" key="6">
    <source>
        <dbReference type="ARBA" id="ARBA00023274"/>
    </source>
</evidence>
<keyword evidence="10" id="KW-1185">Reference proteome</keyword>
<dbReference type="Proteomes" id="UP000317093">
    <property type="component" value="Chromosome"/>
</dbReference>